<dbReference type="AlphaFoldDB" id="A0AAV4XDK6"/>
<proteinExistence type="predicted"/>
<organism evidence="2 3">
    <name type="scientific">Caerostris extrusa</name>
    <name type="common">Bark spider</name>
    <name type="synonym">Caerostris bankana</name>
    <dbReference type="NCBI Taxonomy" id="172846"/>
    <lineage>
        <taxon>Eukaryota</taxon>
        <taxon>Metazoa</taxon>
        <taxon>Ecdysozoa</taxon>
        <taxon>Arthropoda</taxon>
        <taxon>Chelicerata</taxon>
        <taxon>Arachnida</taxon>
        <taxon>Araneae</taxon>
        <taxon>Araneomorphae</taxon>
        <taxon>Entelegynae</taxon>
        <taxon>Araneoidea</taxon>
        <taxon>Araneidae</taxon>
        <taxon>Caerostris</taxon>
    </lineage>
</organism>
<reference evidence="2 3" key="1">
    <citation type="submission" date="2021-06" db="EMBL/GenBank/DDBJ databases">
        <title>Caerostris extrusa draft genome.</title>
        <authorList>
            <person name="Kono N."/>
            <person name="Arakawa K."/>
        </authorList>
    </citation>
    <scope>NUCLEOTIDE SEQUENCE [LARGE SCALE GENOMIC DNA]</scope>
</reference>
<dbReference type="Proteomes" id="UP001054945">
    <property type="component" value="Unassembled WGS sequence"/>
</dbReference>
<dbReference type="EMBL" id="BPLR01000153">
    <property type="protein sequence ID" value="GIY92528.1"/>
    <property type="molecule type" value="Genomic_DNA"/>
</dbReference>
<name>A0AAV4XDK6_CAEEX</name>
<evidence type="ECO:0000256" key="1">
    <source>
        <dbReference type="SAM" id="MobiDB-lite"/>
    </source>
</evidence>
<sequence>MNRTSTFQSSPFPQNTDQESHWDVNNTAGTDVRYASVTLYRMKALITSPLHKVYLFRQFNTLKILIALTVPKIRQWLSLPQTVQVR</sequence>
<protein>
    <submittedName>
        <fullName evidence="2">Uncharacterized protein</fullName>
    </submittedName>
</protein>
<accession>A0AAV4XDK6</accession>
<gene>
    <name evidence="2" type="ORF">CEXT_494881</name>
</gene>
<feature type="region of interest" description="Disordered" evidence="1">
    <location>
        <begin position="1"/>
        <end position="24"/>
    </location>
</feature>
<comment type="caution">
    <text evidence="2">The sequence shown here is derived from an EMBL/GenBank/DDBJ whole genome shotgun (WGS) entry which is preliminary data.</text>
</comment>
<keyword evidence="3" id="KW-1185">Reference proteome</keyword>
<evidence type="ECO:0000313" key="2">
    <source>
        <dbReference type="EMBL" id="GIY92528.1"/>
    </source>
</evidence>
<evidence type="ECO:0000313" key="3">
    <source>
        <dbReference type="Proteomes" id="UP001054945"/>
    </source>
</evidence>